<feature type="transmembrane region" description="Helical" evidence="2">
    <location>
        <begin position="484"/>
        <end position="502"/>
    </location>
</feature>
<evidence type="ECO:0000256" key="2">
    <source>
        <dbReference type="SAM" id="Phobius"/>
    </source>
</evidence>
<feature type="compositionally biased region" description="Basic and acidic residues" evidence="1">
    <location>
        <begin position="192"/>
        <end position="207"/>
    </location>
</feature>
<evidence type="ECO:0000313" key="6">
    <source>
        <dbReference type="Proteomes" id="UP000265618"/>
    </source>
</evidence>
<keyword evidence="2" id="KW-0472">Membrane</keyword>
<feature type="compositionally biased region" description="Polar residues" evidence="1">
    <location>
        <begin position="29"/>
        <end position="47"/>
    </location>
</feature>
<keyword evidence="6" id="KW-1185">Reference proteome</keyword>
<organism evidence="4 6">
    <name type="scientific">Kipferlia bialata</name>
    <dbReference type="NCBI Taxonomy" id="797122"/>
    <lineage>
        <taxon>Eukaryota</taxon>
        <taxon>Metamonada</taxon>
        <taxon>Carpediemonas-like organisms</taxon>
        <taxon>Kipferlia</taxon>
    </lineage>
</organism>
<evidence type="ECO:0000313" key="4">
    <source>
        <dbReference type="EMBL" id="GIQ82429.1"/>
    </source>
</evidence>
<reference evidence="4 6" key="2">
    <citation type="journal article" date="2018" name="PLoS ONE">
        <title>The draft genome of Kipferlia bialata reveals reductive genome evolution in fornicate parasites.</title>
        <authorList>
            <person name="Tanifuji G."/>
            <person name="Takabayashi S."/>
            <person name="Kume K."/>
            <person name="Takagi M."/>
            <person name="Nakayama T."/>
            <person name="Kamikawa R."/>
            <person name="Inagaki Y."/>
            <person name="Hashimoto T."/>
        </authorList>
    </citation>
    <scope>NUCLEOTIDE SEQUENCE [LARGE SCALE GENOMIC DNA]</scope>
    <source>
        <strain evidence="4">NY0173</strain>
    </source>
</reference>
<protein>
    <submittedName>
        <fullName evidence="4">Uncharacterized protein</fullName>
    </submittedName>
</protein>
<keyword evidence="2" id="KW-1133">Transmembrane helix</keyword>
<dbReference type="EMBL" id="BDIP01000692">
    <property type="protein sequence ID" value="GIQ82429.1"/>
    <property type="molecule type" value="Genomic_DNA"/>
</dbReference>
<evidence type="ECO:0000313" key="5">
    <source>
        <dbReference type="EMBL" id="GIQ84841.1"/>
    </source>
</evidence>
<feature type="region of interest" description="Disordered" evidence="1">
    <location>
        <begin position="109"/>
        <end position="136"/>
    </location>
</feature>
<dbReference type="Proteomes" id="UP000265618">
    <property type="component" value="Unassembled WGS sequence"/>
</dbReference>
<feature type="region of interest" description="Disordered" evidence="1">
    <location>
        <begin position="596"/>
        <end position="618"/>
    </location>
</feature>
<dbReference type="EMBL" id="BDIP01000310">
    <property type="protein sequence ID" value="GIQ81118.1"/>
    <property type="molecule type" value="Genomic_DNA"/>
</dbReference>
<gene>
    <name evidence="3" type="ORF">KIPB_002027</name>
    <name evidence="4" type="ORF">KIPB_003566</name>
    <name evidence="5" type="ORF">KIPB_006412</name>
</gene>
<evidence type="ECO:0000256" key="1">
    <source>
        <dbReference type="SAM" id="MobiDB-lite"/>
    </source>
</evidence>
<feature type="transmembrane region" description="Helical" evidence="2">
    <location>
        <begin position="509"/>
        <end position="528"/>
    </location>
</feature>
<dbReference type="EMBL" id="BDIP01001644">
    <property type="protein sequence ID" value="GIQ84841.1"/>
    <property type="molecule type" value="Genomic_DNA"/>
</dbReference>
<dbReference type="AlphaFoldDB" id="A0A9K3CVM4"/>
<feature type="transmembrane region" description="Helical" evidence="2">
    <location>
        <begin position="425"/>
        <end position="449"/>
    </location>
</feature>
<accession>A0A9K3CVM4</accession>
<feature type="region of interest" description="Disordered" evidence="1">
    <location>
        <begin position="292"/>
        <end position="366"/>
    </location>
</feature>
<feature type="compositionally biased region" description="Basic and acidic residues" evidence="1">
    <location>
        <begin position="350"/>
        <end position="366"/>
    </location>
</feature>
<name>A0A9K3CVM4_9EUKA</name>
<feature type="region of interest" description="Disordered" evidence="1">
    <location>
        <begin position="1"/>
        <end position="64"/>
    </location>
</feature>
<feature type="region of interest" description="Disordered" evidence="1">
    <location>
        <begin position="191"/>
        <end position="226"/>
    </location>
</feature>
<evidence type="ECO:0000313" key="3">
    <source>
        <dbReference type="EMBL" id="GIQ81118.1"/>
    </source>
</evidence>
<feature type="transmembrane region" description="Helical" evidence="2">
    <location>
        <begin position="534"/>
        <end position="556"/>
    </location>
</feature>
<sequence length="882" mass="95717">MESTNAVPTPPPGTRPRSVGMPRKVAMSSRPNSQHLSRGKNTLNRRSSPALPRLTPPVSPSTPHAVLEVLPADMELSLGGAGARESEWVRMGPDTDVVSPDGYVVRVRGESEGEDTEDGESEVECDPPTTHRPMVSTHMPGLRSSAILAMTPDLGLSHPPLAYGSGAQPPLSPTWGLQRSPSHLSYDALVQRQRERDRQREEGEGGRESGTSGSDSGGGMVGSKPWPSLEELTLAASVSERQFQMVVGKVAGIERTLERDRERGRERERERERLRRMERGRRLCQDMEAQARRKARAGTRRPQLGVVGPPAPPAPRRRERAPPSDAQMHRRYRRRMQADARGRIRRQKGYAKEDERLRRQEEKEDARIAASHARADHWWKQDKRRRLCLGLGCVCVLLSALYVGYRSVSAWSVSSGDPLFDPPSLLVLYVCLSLSLEALSCCGAIRLAVCVHLTRWSTLLSTLFSVVRVLPWDRAWGASQTLSNMAEATGLTGLITALCLFYPGSGSSLAVSVCVLPLLQLGAASAFSCLERRPLLVSLIATFTLGMGTCACAGAGGGGASVSRRMPQGIGVRRRVSPSLTSSRTSITLAHPSRLPTLRGTLSPSDLGPGSAPHTAAGAGGDGLVAGPAIDRHGSLLDSIYRLGPGYALDPSVETHHVIRMLPVPGHGWGGGSVSKALLAAVTEVFVGLEGTAVFRGSVTRPRLRWGIRRFGAYATPLFGHCVVDVHFTPRPLHTRGGCEPVEGDDSDVERLLTARDVRVQVERVTVAIKRIDRSPTRRDLPPLISHAWVLSPSLPGSARRRVDTFIAPSIGGGYSRTEARVERQRARAERHAMLAEDRSAREVAIGAACTAREEDIAAAHTRHLARSMLSILSHSPKTKKR</sequence>
<reference evidence="4" key="1">
    <citation type="submission" date="2016-10" db="EMBL/GenBank/DDBJ databases">
        <authorList>
            <person name="Tanifuji G."/>
            <person name="Kume K."/>
            <person name="Nakayama T."/>
            <person name="Takabayashi S."/>
            <person name="Hashimoto T."/>
        </authorList>
    </citation>
    <scope>NUCLEOTIDE SEQUENCE</scope>
    <source>
        <strain evidence="4">NY0173</strain>
    </source>
</reference>
<feature type="transmembrane region" description="Helical" evidence="2">
    <location>
        <begin position="387"/>
        <end position="405"/>
    </location>
</feature>
<comment type="caution">
    <text evidence="4">The sequence shown here is derived from an EMBL/GenBank/DDBJ whole genome shotgun (WGS) entry which is preliminary data.</text>
</comment>
<feature type="compositionally biased region" description="Acidic residues" evidence="1">
    <location>
        <begin position="112"/>
        <end position="125"/>
    </location>
</feature>
<proteinExistence type="predicted"/>
<keyword evidence="2" id="KW-0812">Transmembrane</keyword>